<dbReference type="RefSeq" id="WP_053378903.1">
    <property type="nucleotide sequence ID" value="NZ_CP011801.1"/>
</dbReference>
<dbReference type="Proteomes" id="UP000069205">
    <property type="component" value="Chromosome"/>
</dbReference>
<dbReference type="EMBL" id="CP011801">
    <property type="protein sequence ID" value="ALA57585.1"/>
    <property type="molecule type" value="Genomic_DNA"/>
</dbReference>
<dbReference type="STRING" id="42253.NITMOv2_1154"/>
<accession>A0A0K2G9G9</accession>
<feature type="chain" id="PRO_5005476831" evidence="1">
    <location>
        <begin position="22"/>
        <end position="364"/>
    </location>
</feature>
<dbReference type="PATRIC" id="fig|42253.5.peg.1140"/>
<protein>
    <submittedName>
        <fullName evidence="2">Uncharacterized protein</fullName>
    </submittedName>
</protein>
<evidence type="ECO:0000313" key="2">
    <source>
        <dbReference type="EMBL" id="ALA57585.1"/>
    </source>
</evidence>
<feature type="signal peptide" evidence="1">
    <location>
        <begin position="1"/>
        <end position="21"/>
    </location>
</feature>
<dbReference type="KEGG" id="nmv:NITMOv2_1154"/>
<evidence type="ECO:0000313" key="3">
    <source>
        <dbReference type="Proteomes" id="UP000069205"/>
    </source>
</evidence>
<keyword evidence="3" id="KW-1185">Reference proteome</keyword>
<gene>
    <name evidence="2" type="ORF">NITMOv2_1154</name>
</gene>
<dbReference type="AlphaFoldDB" id="A0A0K2G9G9"/>
<reference evidence="2 3" key="1">
    <citation type="journal article" date="2015" name="Proc. Natl. Acad. Sci. U.S.A.">
        <title>Expanded metabolic versatility of ubiquitous nitrite-oxidizing bacteria from the genus Nitrospira.</title>
        <authorList>
            <person name="Koch H."/>
            <person name="Lucker S."/>
            <person name="Albertsen M."/>
            <person name="Kitzinger K."/>
            <person name="Herbold C."/>
            <person name="Spieck E."/>
            <person name="Nielsen P.H."/>
            <person name="Wagner M."/>
            <person name="Daims H."/>
        </authorList>
    </citation>
    <scope>NUCLEOTIDE SEQUENCE [LARGE SCALE GENOMIC DNA]</scope>
    <source>
        <strain evidence="2 3">NSP M-1</strain>
    </source>
</reference>
<organism evidence="2 3">
    <name type="scientific">Nitrospira moscoviensis</name>
    <dbReference type="NCBI Taxonomy" id="42253"/>
    <lineage>
        <taxon>Bacteria</taxon>
        <taxon>Pseudomonadati</taxon>
        <taxon>Nitrospirota</taxon>
        <taxon>Nitrospiria</taxon>
        <taxon>Nitrospirales</taxon>
        <taxon>Nitrospiraceae</taxon>
        <taxon>Nitrospira</taxon>
    </lineage>
</organism>
<dbReference type="OrthoDB" id="9945945at2"/>
<proteinExistence type="predicted"/>
<keyword evidence="1" id="KW-0732">Signal</keyword>
<sequence>MNNRLALIIVLFLMVVSPQLAACAALTAPYSIKDAGIFAEDADLVWLDNRRVLFHGHKGMEPSSDPKTILRLNDRGLYFWDTISGALELYDTFDTRSDGLLLKSSLCVHDGVLTYVNRGIIISGKRGQEARTPFPKQPYWFNPHSCGYYDTKPFWFVENHRTIPLLEEHGYLDLGTVIPPQPDPLTLRFENPNPAISFYSLAAKKSFTLPMGQLEVGGLRVEFAPYKNVYLISGLQYFDDVKRDVQPAWPDAVPLRVWWLSPDGTLTKQEMPKLPWSHGNAFKFFPARNGVFMSKQSPSGPEAFGSMGGYLIQGQEMKRVVSGALRRVAMSPDGCSVAVVNDMYEKKSVSERARLQHIQLCQGE</sequence>
<evidence type="ECO:0000256" key="1">
    <source>
        <dbReference type="SAM" id="SignalP"/>
    </source>
</evidence>
<name>A0A0K2G9G9_NITMO</name>